<dbReference type="CDD" id="cd01347">
    <property type="entry name" value="ligand_gated_channel"/>
    <property type="match status" value="1"/>
</dbReference>
<dbReference type="Gene3D" id="2.40.170.20">
    <property type="entry name" value="TonB-dependent receptor, beta-barrel domain"/>
    <property type="match status" value="1"/>
</dbReference>
<dbReference type="GO" id="GO:0038023">
    <property type="term" value="F:signaling receptor activity"/>
    <property type="evidence" value="ECO:0007669"/>
    <property type="project" value="InterPro"/>
</dbReference>
<evidence type="ECO:0000256" key="10">
    <source>
        <dbReference type="ARBA" id="ARBA00023077"/>
    </source>
</evidence>
<evidence type="ECO:0000256" key="9">
    <source>
        <dbReference type="ARBA" id="ARBA00023065"/>
    </source>
</evidence>
<evidence type="ECO:0000256" key="17">
    <source>
        <dbReference type="SAM" id="SignalP"/>
    </source>
</evidence>
<evidence type="ECO:0000259" key="19">
    <source>
        <dbReference type="Pfam" id="PF07715"/>
    </source>
</evidence>
<evidence type="ECO:0000259" key="18">
    <source>
        <dbReference type="Pfam" id="PF00593"/>
    </source>
</evidence>
<keyword evidence="11 14" id="KW-0472">Membrane</keyword>
<evidence type="ECO:0000256" key="16">
    <source>
        <dbReference type="RuleBase" id="RU003357"/>
    </source>
</evidence>
<dbReference type="PANTHER" id="PTHR32552">
    <property type="entry name" value="FERRICHROME IRON RECEPTOR-RELATED"/>
    <property type="match status" value="1"/>
</dbReference>
<dbReference type="EMBL" id="WNKX01000007">
    <property type="protein sequence ID" value="MTW11346.1"/>
    <property type="molecule type" value="Genomic_DNA"/>
</dbReference>
<keyword evidence="9" id="KW-0406">Ion transport</keyword>
<evidence type="ECO:0000256" key="4">
    <source>
        <dbReference type="ARBA" id="ARBA00022452"/>
    </source>
</evidence>
<evidence type="ECO:0000313" key="21">
    <source>
        <dbReference type="Proteomes" id="UP000472320"/>
    </source>
</evidence>
<dbReference type="InterPro" id="IPR012910">
    <property type="entry name" value="Plug_dom"/>
</dbReference>
<dbReference type="AlphaFoldDB" id="A0A6L6QI85"/>
<accession>A0A6L6QI85</accession>
<dbReference type="InterPro" id="IPR010917">
    <property type="entry name" value="TonB_rcpt_CS"/>
</dbReference>
<dbReference type="InterPro" id="IPR036942">
    <property type="entry name" value="Beta-barrel_TonB_sf"/>
</dbReference>
<dbReference type="InterPro" id="IPR000531">
    <property type="entry name" value="Beta-barrel_TonB"/>
</dbReference>
<dbReference type="GO" id="GO:0015344">
    <property type="term" value="F:siderophore uptake transmembrane transporter activity"/>
    <property type="evidence" value="ECO:0007669"/>
    <property type="project" value="TreeGrafter"/>
</dbReference>
<dbReference type="PANTHER" id="PTHR32552:SF83">
    <property type="entry name" value="BLR3904 PROTEIN"/>
    <property type="match status" value="1"/>
</dbReference>
<keyword evidence="8" id="KW-0408">Iron</keyword>
<dbReference type="RefSeq" id="WP_155454298.1">
    <property type="nucleotide sequence ID" value="NZ_WNKX01000007.1"/>
</dbReference>
<dbReference type="Gene3D" id="2.170.130.10">
    <property type="entry name" value="TonB-dependent receptor, plug domain"/>
    <property type="match status" value="1"/>
</dbReference>
<proteinExistence type="inferred from homology"/>
<evidence type="ECO:0000256" key="15">
    <source>
        <dbReference type="PROSITE-ProRule" id="PRU10144"/>
    </source>
</evidence>
<dbReference type="GO" id="GO:0015891">
    <property type="term" value="P:siderophore transport"/>
    <property type="evidence" value="ECO:0007669"/>
    <property type="project" value="InterPro"/>
</dbReference>
<comment type="caution">
    <text evidence="20">The sequence shown here is derived from an EMBL/GenBank/DDBJ whole genome shotgun (WGS) entry which is preliminary data.</text>
</comment>
<evidence type="ECO:0000256" key="14">
    <source>
        <dbReference type="PROSITE-ProRule" id="PRU01360"/>
    </source>
</evidence>
<feature type="domain" description="TonB-dependent receptor-like beta-barrel" evidence="18">
    <location>
        <begin position="225"/>
        <end position="662"/>
    </location>
</feature>
<reference evidence="20 21" key="1">
    <citation type="submission" date="2019-11" db="EMBL/GenBank/DDBJ databases">
        <title>Type strains purchased from KCTC, JCM and DSMZ.</title>
        <authorList>
            <person name="Lu H."/>
        </authorList>
    </citation>
    <scope>NUCLEOTIDE SEQUENCE [LARGE SCALE GENOMIC DNA]</scope>
    <source>
        <strain evidence="20 21">JCM 31587</strain>
    </source>
</reference>
<feature type="signal peptide" evidence="17">
    <location>
        <begin position="1"/>
        <end position="23"/>
    </location>
</feature>
<keyword evidence="6 14" id="KW-0812">Transmembrane</keyword>
<comment type="subcellular location">
    <subcellularLocation>
        <location evidence="1 14">Cell outer membrane</location>
        <topology evidence="1 14">Multi-pass membrane protein</topology>
    </subcellularLocation>
</comment>
<keyword evidence="10 16" id="KW-0798">TonB box</keyword>
<keyword evidence="12 20" id="KW-0675">Receptor</keyword>
<keyword evidence="13 14" id="KW-0998">Cell outer membrane</keyword>
<keyword evidence="5" id="KW-0410">Iron transport</keyword>
<dbReference type="InterPro" id="IPR010105">
    <property type="entry name" value="TonB_sidphr_rcpt"/>
</dbReference>
<evidence type="ECO:0000256" key="7">
    <source>
        <dbReference type="ARBA" id="ARBA00022729"/>
    </source>
</evidence>
<evidence type="ECO:0000256" key="13">
    <source>
        <dbReference type="ARBA" id="ARBA00023237"/>
    </source>
</evidence>
<gene>
    <name evidence="20" type="ORF">GM658_12145</name>
</gene>
<evidence type="ECO:0000256" key="3">
    <source>
        <dbReference type="ARBA" id="ARBA00022448"/>
    </source>
</evidence>
<feature type="chain" id="PRO_5027123913" evidence="17">
    <location>
        <begin position="24"/>
        <end position="696"/>
    </location>
</feature>
<evidence type="ECO:0000256" key="12">
    <source>
        <dbReference type="ARBA" id="ARBA00023170"/>
    </source>
</evidence>
<keyword evidence="4 14" id="KW-1134">Transmembrane beta strand</keyword>
<comment type="similarity">
    <text evidence="2 14 16">Belongs to the TonB-dependent receptor family.</text>
</comment>
<keyword evidence="7 17" id="KW-0732">Signal</keyword>
<dbReference type="PROSITE" id="PS01156">
    <property type="entry name" value="TONB_DEPENDENT_REC_2"/>
    <property type="match status" value="1"/>
</dbReference>
<feature type="domain" description="TonB-dependent receptor plug" evidence="19">
    <location>
        <begin position="53"/>
        <end position="152"/>
    </location>
</feature>
<dbReference type="InterPro" id="IPR039426">
    <property type="entry name" value="TonB-dep_rcpt-like"/>
</dbReference>
<dbReference type="NCBIfam" id="TIGR01783">
    <property type="entry name" value="TonB-siderophor"/>
    <property type="match status" value="1"/>
</dbReference>
<dbReference type="PROSITE" id="PS52016">
    <property type="entry name" value="TONB_DEPENDENT_REC_3"/>
    <property type="match status" value="1"/>
</dbReference>
<dbReference type="InterPro" id="IPR037066">
    <property type="entry name" value="Plug_dom_sf"/>
</dbReference>
<evidence type="ECO:0000256" key="1">
    <source>
        <dbReference type="ARBA" id="ARBA00004571"/>
    </source>
</evidence>
<keyword evidence="21" id="KW-1185">Reference proteome</keyword>
<sequence length="696" mass="76027">MNRTHLTLAALAVASAFAPAAYAQDQKMTEVVITANRVAAERSSVAGFSDQPLLQTPASVSVLTREQLQDLNIRNTTDAVKFDASIGDAYNAVGYAEQFSIRGFKLDNASSYRKDGHAISGDTQIPLENKESIEVLRGLAGLQMGIAAPGGVINYVTKRPTENTLRSVVFEVSERGSLLGTVDLGGRFEDRRFGYRINAAGERMRSIIKGADGHRSFFSGAFDFRISPQALLQIDGDYQKKSQKSAPGFQLIGGTSLPNVDPATFLNDQPWAKPVETTSTNFGMNFQYELSPEWKATVSANQHHFKRDDYTAFPYGCSSEELWPGFCANGDYDVYDYRSLGEKKKPLSAKAQLNGRFAAGGFRHELTAGFSFFSNHESWGDYVYDLAGVSNIYHPAVVPMSPNMPGPVSERRTDNERAAYVQDIVGLTDQLALHAGARYASVRRSQVDAAPTRNNFWLPNVSLVFSPTSKLSYYASYAQGLQHGGVAPLETTNTGFALAPGKSKEVELGAKADVNGISLTAALYQIDQGLEFTDPVSNTFVRSGQERHRGLEFTAQGKVTRELMLGASMAAIHTEQEGTGLASYDGKRVTNVPNFKSTVWADYIVTDVPGLKLNANWQFAGKKAFDQENKVFVPSYSVVNLGGSYATRMGGSSVILRAQVKNAFDKFYWRDVTPDLGGYLFPGSPRTFQVSAQVDF</sequence>
<organism evidence="20 21">
    <name type="scientific">Massilia eburnea</name>
    <dbReference type="NCBI Taxonomy" id="1776165"/>
    <lineage>
        <taxon>Bacteria</taxon>
        <taxon>Pseudomonadati</taxon>
        <taxon>Pseudomonadota</taxon>
        <taxon>Betaproteobacteria</taxon>
        <taxon>Burkholderiales</taxon>
        <taxon>Oxalobacteraceae</taxon>
        <taxon>Telluria group</taxon>
        <taxon>Massilia</taxon>
    </lineage>
</organism>
<evidence type="ECO:0000256" key="8">
    <source>
        <dbReference type="ARBA" id="ARBA00023004"/>
    </source>
</evidence>
<protein>
    <submittedName>
        <fullName evidence="20">TonB-dependent siderophore receptor</fullName>
    </submittedName>
</protein>
<dbReference type="Pfam" id="PF00593">
    <property type="entry name" value="TonB_dep_Rec_b-barrel"/>
    <property type="match status" value="1"/>
</dbReference>
<evidence type="ECO:0000256" key="11">
    <source>
        <dbReference type="ARBA" id="ARBA00023136"/>
    </source>
</evidence>
<dbReference type="Proteomes" id="UP000472320">
    <property type="component" value="Unassembled WGS sequence"/>
</dbReference>
<evidence type="ECO:0000256" key="5">
    <source>
        <dbReference type="ARBA" id="ARBA00022496"/>
    </source>
</evidence>
<dbReference type="Pfam" id="PF07715">
    <property type="entry name" value="Plug"/>
    <property type="match status" value="1"/>
</dbReference>
<dbReference type="GO" id="GO:0009279">
    <property type="term" value="C:cell outer membrane"/>
    <property type="evidence" value="ECO:0007669"/>
    <property type="project" value="UniProtKB-SubCell"/>
</dbReference>
<evidence type="ECO:0000313" key="20">
    <source>
        <dbReference type="EMBL" id="MTW11346.1"/>
    </source>
</evidence>
<keyword evidence="3 14" id="KW-0813">Transport</keyword>
<evidence type="ECO:0000256" key="2">
    <source>
        <dbReference type="ARBA" id="ARBA00009810"/>
    </source>
</evidence>
<dbReference type="SUPFAM" id="SSF56935">
    <property type="entry name" value="Porins"/>
    <property type="match status" value="1"/>
</dbReference>
<dbReference type="OrthoDB" id="8732650at2"/>
<name>A0A6L6QI85_9BURK</name>
<feature type="short sequence motif" description="TonB C-terminal box" evidence="15">
    <location>
        <begin position="679"/>
        <end position="696"/>
    </location>
</feature>
<evidence type="ECO:0000256" key="6">
    <source>
        <dbReference type="ARBA" id="ARBA00022692"/>
    </source>
</evidence>